<reference evidence="2 3" key="1">
    <citation type="submission" date="2017-11" db="EMBL/GenBank/DDBJ databases">
        <title>De novo assembly and phasing of dikaryotic genomes from two isolates of Puccinia coronata f. sp. avenae, the causal agent of oat crown rust.</title>
        <authorList>
            <person name="Miller M.E."/>
            <person name="Zhang Y."/>
            <person name="Omidvar V."/>
            <person name="Sperschneider J."/>
            <person name="Schwessinger B."/>
            <person name="Raley C."/>
            <person name="Palmer J.M."/>
            <person name="Garnica D."/>
            <person name="Upadhyaya N."/>
            <person name="Rathjen J."/>
            <person name="Taylor J.M."/>
            <person name="Park R.F."/>
            <person name="Dodds P.N."/>
            <person name="Hirsch C.D."/>
            <person name="Kianian S.F."/>
            <person name="Figueroa M."/>
        </authorList>
    </citation>
    <scope>NUCLEOTIDE SEQUENCE [LARGE SCALE GENOMIC DNA]</scope>
    <source>
        <strain evidence="2">12SD80</strain>
    </source>
</reference>
<evidence type="ECO:0000313" key="2">
    <source>
        <dbReference type="EMBL" id="PLW48873.1"/>
    </source>
</evidence>
<name>A0A2N5VFT5_9BASI</name>
<dbReference type="EMBL" id="PGCI01000020">
    <property type="protein sequence ID" value="PLW48873.1"/>
    <property type="molecule type" value="Genomic_DNA"/>
</dbReference>
<dbReference type="AlphaFoldDB" id="A0A2N5VFT5"/>
<comment type="caution">
    <text evidence="2">The sequence shown here is derived from an EMBL/GenBank/DDBJ whole genome shotgun (WGS) entry which is preliminary data.</text>
</comment>
<gene>
    <name evidence="2" type="ORF">PCASD_02794</name>
</gene>
<feature type="region of interest" description="Disordered" evidence="1">
    <location>
        <begin position="125"/>
        <end position="145"/>
    </location>
</feature>
<dbReference type="Proteomes" id="UP000235392">
    <property type="component" value="Unassembled WGS sequence"/>
</dbReference>
<evidence type="ECO:0000313" key="3">
    <source>
        <dbReference type="Proteomes" id="UP000235392"/>
    </source>
</evidence>
<accession>A0A2N5VFT5</accession>
<proteinExistence type="predicted"/>
<organism evidence="2 3">
    <name type="scientific">Puccinia coronata f. sp. avenae</name>
    <dbReference type="NCBI Taxonomy" id="200324"/>
    <lineage>
        <taxon>Eukaryota</taxon>
        <taxon>Fungi</taxon>
        <taxon>Dikarya</taxon>
        <taxon>Basidiomycota</taxon>
        <taxon>Pucciniomycotina</taxon>
        <taxon>Pucciniomycetes</taxon>
        <taxon>Pucciniales</taxon>
        <taxon>Pucciniaceae</taxon>
        <taxon>Puccinia</taxon>
    </lineage>
</organism>
<evidence type="ECO:0000256" key="1">
    <source>
        <dbReference type="SAM" id="MobiDB-lite"/>
    </source>
</evidence>
<sequence length="181" mass="21136">MPLHLKNAHSKILHICDCIQRIGWTPKKFLYYFLKNKNIAVATRRGYWGSATELWRKYILKEAQLCVNAELVNRSASTRGSFHSSANINEDFFERAEKETRDKHMITTDMPFLYQLIYNKLQHGQKPQKVSDQNDSDSDCSEDSVHNVDFNLSESATVECDPKVKEHARLEKRIKRSQVFQ</sequence>
<protein>
    <submittedName>
        <fullName evidence="2">Uncharacterized protein</fullName>
    </submittedName>
</protein>